<feature type="binding site" evidence="2">
    <location>
        <position position="77"/>
    </location>
    <ligand>
        <name>Cu cation</name>
        <dbReference type="ChEBI" id="CHEBI:23378"/>
    </ligand>
</feature>
<comment type="similarity">
    <text evidence="1">Belongs to the SCO1/2 family.</text>
</comment>
<evidence type="ECO:0000313" key="4">
    <source>
        <dbReference type="EMBL" id="GGG00160.1"/>
    </source>
</evidence>
<feature type="disulfide bond" description="Redox-active" evidence="3">
    <location>
        <begin position="73"/>
        <end position="77"/>
    </location>
</feature>
<evidence type="ECO:0000313" key="5">
    <source>
        <dbReference type="Proteomes" id="UP000605253"/>
    </source>
</evidence>
<protein>
    <recommendedName>
        <fullName evidence="6">Protein SCO1/2</fullName>
    </recommendedName>
</protein>
<evidence type="ECO:0000256" key="1">
    <source>
        <dbReference type="ARBA" id="ARBA00010996"/>
    </source>
</evidence>
<keyword evidence="2" id="KW-0186">Copper</keyword>
<organism evidence="4 5">
    <name type="scientific">Marinicella pacifica</name>
    <dbReference type="NCBI Taxonomy" id="1171543"/>
    <lineage>
        <taxon>Bacteria</taxon>
        <taxon>Pseudomonadati</taxon>
        <taxon>Pseudomonadota</taxon>
        <taxon>Gammaproteobacteria</taxon>
        <taxon>Lysobacterales</taxon>
        <taxon>Marinicellaceae</taxon>
        <taxon>Marinicella</taxon>
    </lineage>
</organism>
<dbReference type="AlphaFoldDB" id="A0A917CVZ5"/>
<dbReference type="CDD" id="cd02968">
    <property type="entry name" value="SCO"/>
    <property type="match status" value="1"/>
</dbReference>
<name>A0A917CVZ5_9GAMM</name>
<comment type="caution">
    <text evidence="4">The sequence shown here is derived from an EMBL/GenBank/DDBJ whole genome shotgun (WGS) entry which is preliminary data.</text>
</comment>
<dbReference type="Gene3D" id="3.40.30.10">
    <property type="entry name" value="Glutaredoxin"/>
    <property type="match status" value="1"/>
</dbReference>
<dbReference type="GO" id="GO:0046872">
    <property type="term" value="F:metal ion binding"/>
    <property type="evidence" value="ECO:0007669"/>
    <property type="project" value="UniProtKB-KW"/>
</dbReference>
<feature type="binding site" evidence="2">
    <location>
        <position position="73"/>
    </location>
    <ligand>
        <name>Cu cation</name>
        <dbReference type="ChEBI" id="CHEBI:23378"/>
    </ligand>
</feature>
<keyword evidence="3" id="KW-1015">Disulfide bond</keyword>
<dbReference type="PROSITE" id="PS51257">
    <property type="entry name" value="PROKAR_LIPOPROTEIN"/>
    <property type="match status" value="1"/>
</dbReference>
<keyword evidence="2" id="KW-0479">Metal-binding</keyword>
<dbReference type="EMBL" id="BMEO01000011">
    <property type="protein sequence ID" value="GGG00160.1"/>
    <property type="molecule type" value="Genomic_DNA"/>
</dbReference>
<evidence type="ECO:0008006" key="6">
    <source>
        <dbReference type="Google" id="ProtNLM"/>
    </source>
</evidence>
<accession>A0A917CVZ5</accession>
<dbReference type="InterPro" id="IPR003782">
    <property type="entry name" value="SCO1/SenC"/>
</dbReference>
<dbReference type="PANTHER" id="PTHR12151:SF25">
    <property type="entry name" value="LINALOOL DEHYDRATASE_ISOMERASE DOMAIN-CONTAINING PROTEIN"/>
    <property type="match status" value="1"/>
</dbReference>
<keyword evidence="5" id="KW-1185">Reference proteome</keyword>
<dbReference type="Pfam" id="PF02630">
    <property type="entry name" value="SCO1-SenC"/>
    <property type="match status" value="1"/>
</dbReference>
<dbReference type="Proteomes" id="UP000605253">
    <property type="component" value="Unassembled WGS sequence"/>
</dbReference>
<evidence type="ECO:0000256" key="2">
    <source>
        <dbReference type="PIRSR" id="PIRSR603782-1"/>
    </source>
</evidence>
<gene>
    <name evidence="4" type="ORF">GCM10011365_21760</name>
</gene>
<dbReference type="RefSeq" id="WP_188365776.1">
    <property type="nucleotide sequence ID" value="NZ_BAABJF010000024.1"/>
</dbReference>
<dbReference type="SUPFAM" id="SSF52833">
    <property type="entry name" value="Thioredoxin-like"/>
    <property type="match status" value="1"/>
</dbReference>
<reference evidence="4" key="1">
    <citation type="journal article" date="2014" name="Int. J. Syst. Evol. Microbiol.">
        <title>Complete genome sequence of Corynebacterium casei LMG S-19264T (=DSM 44701T), isolated from a smear-ripened cheese.</title>
        <authorList>
            <consortium name="US DOE Joint Genome Institute (JGI-PGF)"/>
            <person name="Walter F."/>
            <person name="Albersmeier A."/>
            <person name="Kalinowski J."/>
            <person name="Ruckert C."/>
        </authorList>
    </citation>
    <scope>NUCLEOTIDE SEQUENCE</scope>
    <source>
        <strain evidence="4">CGMCC 1.12181</strain>
    </source>
</reference>
<dbReference type="PANTHER" id="PTHR12151">
    <property type="entry name" value="ELECTRON TRANSPORT PROTIN SCO1/SENC FAMILY MEMBER"/>
    <property type="match status" value="1"/>
</dbReference>
<sequence>MRLFLPVFFLLFTVACQNDNGDRLQELEFESLKVFPQPLALENLELISKNGETVSIKDLAGQYSVLFFGFTHCPDICPTTLLDMQKINKKLEQNNQVTPNFVFISVDPERDTPEVLKEYIAYFNPDFKAYTADPENLKKLAATLGVAYQVEDHKPGDKAYQVDHTAAWFVLNKEAQRVGIFTTPHEVDVITADLQKLVQ</sequence>
<proteinExistence type="inferred from homology"/>
<feature type="binding site" evidence="2">
    <location>
        <position position="164"/>
    </location>
    <ligand>
        <name>Cu cation</name>
        <dbReference type="ChEBI" id="CHEBI:23378"/>
    </ligand>
</feature>
<evidence type="ECO:0000256" key="3">
    <source>
        <dbReference type="PIRSR" id="PIRSR603782-2"/>
    </source>
</evidence>
<reference evidence="4" key="2">
    <citation type="submission" date="2020-09" db="EMBL/GenBank/DDBJ databases">
        <authorList>
            <person name="Sun Q."/>
            <person name="Zhou Y."/>
        </authorList>
    </citation>
    <scope>NUCLEOTIDE SEQUENCE</scope>
    <source>
        <strain evidence="4">CGMCC 1.12181</strain>
    </source>
</reference>
<dbReference type="InterPro" id="IPR036249">
    <property type="entry name" value="Thioredoxin-like_sf"/>
</dbReference>